<name>A0A0N1EXF9_9GAMM</name>
<dbReference type="GO" id="GO:0000156">
    <property type="term" value="F:phosphorelay response regulator activity"/>
    <property type="evidence" value="ECO:0007669"/>
    <property type="project" value="InterPro"/>
</dbReference>
<accession>A0A0N1EXF9</accession>
<keyword evidence="1" id="KW-0902">Two-component regulatory system</keyword>
<reference evidence="3 4" key="1">
    <citation type="submission" date="2015-08" db="EMBL/GenBank/DDBJ databases">
        <title>Draft Genome Sequence of Pseudoalteromonas porphyrae UCD-SED14.</title>
        <authorList>
            <person name="Coil D.A."/>
            <person name="Jospin G."/>
            <person name="Lee R.D."/>
            <person name="Eisen J.A."/>
        </authorList>
    </citation>
    <scope>NUCLEOTIDE SEQUENCE [LARGE SCALE GENOMIC DNA]</scope>
    <source>
        <strain evidence="3 4">UCD-SED14</strain>
    </source>
</reference>
<dbReference type="PANTHER" id="PTHR37299">
    <property type="entry name" value="TRANSCRIPTIONAL REGULATOR-RELATED"/>
    <property type="match status" value="1"/>
</dbReference>
<evidence type="ECO:0000259" key="2">
    <source>
        <dbReference type="PROSITE" id="PS50930"/>
    </source>
</evidence>
<dbReference type="InterPro" id="IPR007492">
    <property type="entry name" value="LytTR_DNA-bd_dom"/>
</dbReference>
<dbReference type="PANTHER" id="PTHR37299:SF1">
    <property type="entry name" value="STAGE 0 SPORULATION PROTEIN A HOMOLOG"/>
    <property type="match status" value="1"/>
</dbReference>
<dbReference type="OrthoDB" id="5949075at2"/>
<organism evidence="3 4">
    <name type="scientific">Pseudoalteromonas porphyrae</name>
    <dbReference type="NCBI Taxonomy" id="187330"/>
    <lineage>
        <taxon>Bacteria</taxon>
        <taxon>Pseudomonadati</taxon>
        <taxon>Pseudomonadota</taxon>
        <taxon>Gammaproteobacteria</taxon>
        <taxon>Alteromonadales</taxon>
        <taxon>Pseudoalteromonadaceae</taxon>
        <taxon>Pseudoalteromonas</taxon>
    </lineage>
</organism>
<evidence type="ECO:0000313" key="4">
    <source>
        <dbReference type="Proteomes" id="UP000037848"/>
    </source>
</evidence>
<dbReference type="Gene3D" id="2.40.50.1020">
    <property type="entry name" value="LytTr DNA-binding domain"/>
    <property type="match status" value="1"/>
</dbReference>
<dbReference type="Proteomes" id="UP000037848">
    <property type="component" value="Unassembled WGS sequence"/>
</dbReference>
<dbReference type="RefSeq" id="WP_054205864.1">
    <property type="nucleotide sequence ID" value="NZ_LHPH01000010.1"/>
</dbReference>
<gene>
    <name evidence="3" type="ORF">ADS77_10660</name>
</gene>
<dbReference type="InterPro" id="IPR046947">
    <property type="entry name" value="LytR-like"/>
</dbReference>
<evidence type="ECO:0000313" key="3">
    <source>
        <dbReference type="EMBL" id="KPH63136.1"/>
    </source>
</evidence>
<feature type="domain" description="HTH LytTR-type" evidence="2">
    <location>
        <begin position="141"/>
        <end position="247"/>
    </location>
</feature>
<dbReference type="SMART" id="SM00850">
    <property type="entry name" value="LytTR"/>
    <property type="match status" value="1"/>
</dbReference>
<dbReference type="EMBL" id="LHPH01000010">
    <property type="protein sequence ID" value="KPH63136.1"/>
    <property type="molecule type" value="Genomic_DNA"/>
</dbReference>
<protein>
    <submittedName>
        <fullName evidence="3">LytTR family transcriptional regulator</fullName>
    </submittedName>
</protein>
<dbReference type="GO" id="GO:0003677">
    <property type="term" value="F:DNA binding"/>
    <property type="evidence" value="ECO:0007669"/>
    <property type="project" value="InterPro"/>
</dbReference>
<dbReference type="STRING" id="187330.AMS58_15080"/>
<dbReference type="AlphaFoldDB" id="A0A0N1EXF9"/>
<dbReference type="PROSITE" id="PS50930">
    <property type="entry name" value="HTH_LYTTR"/>
    <property type="match status" value="1"/>
</dbReference>
<dbReference type="Pfam" id="PF04397">
    <property type="entry name" value="LytTR"/>
    <property type="match status" value="1"/>
</dbReference>
<sequence length="248" mass="27898">MFTAYFNALTLVNDEEFNALLDIQLDGNRHFYSHTSTTLEQLEKLDTSQFNVILLQLSEAPQPTLLIQLVDLSKNAKLVIIADDPKLATLAFEIGAVDFITTHSPISRLNKCFEKLIHLCPLASAMEQAHQLTKPLLNSHLIVKDVGKVRLIEIDDIIWINGAGNYVELHFWQQDAAVLHRETMKNIEQQLAPAGFIRVHRSTLVKQAVISELTATDSGDYKLKLKNGVQLNLSRRYKNSLATILQTA</sequence>
<proteinExistence type="predicted"/>
<comment type="caution">
    <text evidence="3">The sequence shown here is derived from an EMBL/GenBank/DDBJ whole genome shotgun (WGS) entry which is preliminary data.</text>
</comment>
<dbReference type="PATRIC" id="fig|187330.3.peg.4248"/>
<keyword evidence="4" id="KW-1185">Reference proteome</keyword>
<evidence type="ECO:0000256" key="1">
    <source>
        <dbReference type="ARBA" id="ARBA00023012"/>
    </source>
</evidence>